<evidence type="ECO:0000313" key="2">
    <source>
        <dbReference type="Proteomes" id="UP001153331"/>
    </source>
</evidence>
<dbReference type="EMBL" id="JAPHNI010000578">
    <property type="protein sequence ID" value="KAJ8109730.1"/>
    <property type="molecule type" value="Genomic_DNA"/>
</dbReference>
<name>A0ACC2I3M4_9PLEO</name>
<proteinExistence type="predicted"/>
<evidence type="ECO:0000313" key="1">
    <source>
        <dbReference type="EMBL" id="KAJ8109730.1"/>
    </source>
</evidence>
<gene>
    <name evidence="1" type="ORF">OPT61_g7247</name>
</gene>
<dbReference type="Proteomes" id="UP001153331">
    <property type="component" value="Unassembled WGS sequence"/>
</dbReference>
<organism evidence="1 2">
    <name type="scientific">Boeremia exigua</name>
    <dbReference type="NCBI Taxonomy" id="749465"/>
    <lineage>
        <taxon>Eukaryota</taxon>
        <taxon>Fungi</taxon>
        <taxon>Dikarya</taxon>
        <taxon>Ascomycota</taxon>
        <taxon>Pezizomycotina</taxon>
        <taxon>Dothideomycetes</taxon>
        <taxon>Pleosporomycetidae</taxon>
        <taxon>Pleosporales</taxon>
        <taxon>Pleosporineae</taxon>
        <taxon>Didymellaceae</taxon>
        <taxon>Boeremia</taxon>
    </lineage>
</organism>
<protein>
    <submittedName>
        <fullName evidence="1">Uncharacterized protein</fullName>
    </submittedName>
</protein>
<comment type="caution">
    <text evidence="1">The sequence shown here is derived from an EMBL/GenBank/DDBJ whole genome shotgun (WGS) entry which is preliminary data.</text>
</comment>
<keyword evidence="2" id="KW-1185">Reference proteome</keyword>
<sequence>MGLNTALARVELEYLSDVGRDNLSVMKDLSHISTLQEDGIGGAFEKSLRVKGMIDELEVEARERPSWRMLAALVRSEFRLWQLNEQTPVRLNPFLSHWVEAIQRLQEGTQSHGAQASTDGVSAADIAATRLEMIKRMLLAGMDAVASATPQQLYNTRYPRTPFDVEPYIRMLEEEGIYEPSPAPSNPTASPKATSHGDSAIDDQTPTHAPQTPTAQEPSSKQRPTLQEWKASVLSQMAHDPSAVLAELTRLPIALPALEFLTNLVTNSTLSTHNINAKEVVLCFIQHALRLVEHMGQPAGMHHPAPPQTDIGIVVDDEHGREAQSRALRLLILFLKNLVRKGLVDVDPGEEFTLYYDLEGMYRSYMWMREVREFKMLIEDRGVVDDG</sequence>
<reference evidence="1" key="1">
    <citation type="submission" date="2022-11" db="EMBL/GenBank/DDBJ databases">
        <title>Genome Sequence of Boeremia exigua.</title>
        <authorList>
            <person name="Buettner E."/>
        </authorList>
    </citation>
    <scope>NUCLEOTIDE SEQUENCE</scope>
    <source>
        <strain evidence="1">CU02</strain>
    </source>
</reference>
<accession>A0ACC2I3M4</accession>